<dbReference type="PROSITE" id="PS50879">
    <property type="entry name" value="RNASE_H_1"/>
    <property type="match status" value="1"/>
</dbReference>
<accession>A0ABV5X0C7</accession>
<gene>
    <name evidence="2" type="ORF">ACFFN1_03075</name>
</gene>
<protein>
    <submittedName>
        <fullName evidence="2">RNase H family protein</fullName>
    </submittedName>
</protein>
<organism evidence="2 3">
    <name type="scientific">Brevibacterium otitidis</name>
    <dbReference type="NCBI Taxonomy" id="53364"/>
    <lineage>
        <taxon>Bacteria</taxon>
        <taxon>Bacillati</taxon>
        <taxon>Actinomycetota</taxon>
        <taxon>Actinomycetes</taxon>
        <taxon>Micrococcales</taxon>
        <taxon>Brevibacteriaceae</taxon>
        <taxon>Brevibacterium</taxon>
    </lineage>
</organism>
<dbReference type="Gene3D" id="3.30.420.10">
    <property type="entry name" value="Ribonuclease H-like superfamily/Ribonuclease H"/>
    <property type="match status" value="1"/>
</dbReference>
<dbReference type="RefSeq" id="WP_376838490.1">
    <property type="nucleotide sequence ID" value="NZ_JBHMAU010000025.1"/>
</dbReference>
<dbReference type="Proteomes" id="UP001589707">
    <property type="component" value="Unassembled WGS sequence"/>
</dbReference>
<reference evidence="2 3" key="1">
    <citation type="submission" date="2024-09" db="EMBL/GenBank/DDBJ databases">
        <authorList>
            <person name="Sun Q."/>
            <person name="Mori K."/>
        </authorList>
    </citation>
    <scope>NUCLEOTIDE SEQUENCE [LARGE SCALE GENOMIC DNA]</scope>
    <source>
        <strain evidence="2 3">JCM 11683</strain>
    </source>
</reference>
<sequence length="329" mass="35869">MLELPERRAVAAGLAPDPTHMAFWLTVDRQYRLTYAAARIAHGQVVEVRCGRSPLDTEYDFADQIADIIGYEMRRLHRKRQGPDDRLVTIRAAPAVIDKLRGIRPNRIPEDAIEFRAPTNPAVDDRASVLQRRVAGMAFTDRLHATVSRFSADGREPTVLFTDAARIKHENIGCAAVVSADGGVWEVEFGPADAPVNITALELRAVCLAAEAAPQDRPTIICTDSQSVLAIVRSACEDAAAGAEAQQRHHDQTCASQLPEIHRAFSRRNITLLKVPAHARVYGNELADNVAVAACQAFSSGRPRTLLARLGTRSMRRSAAAAASPMFPV</sequence>
<evidence type="ECO:0000259" key="1">
    <source>
        <dbReference type="PROSITE" id="PS50879"/>
    </source>
</evidence>
<name>A0ABV5X0C7_9MICO</name>
<dbReference type="InterPro" id="IPR036397">
    <property type="entry name" value="RNaseH_sf"/>
</dbReference>
<dbReference type="SUPFAM" id="SSF53098">
    <property type="entry name" value="Ribonuclease H-like"/>
    <property type="match status" value="1"/>
</dbReference>
<keyword evidence="3" id="KW-1185">Reference proteome</keyword>
<proteinExistence type="predicted"/>
<dbReference type="InterPro" id="IPR002156">
    <property type="entry name" value="RNaseH_domain"/>
</dbReference>
<evidence type="ECO:0000313" key="2">
    <source>
        <dbReference type="EMBL" id="MFB9775399.1"/>
    </source>
</evidence>
<feature type="domain" description="RNase H type-1" evidence="1">
    <location>
        <begin position="154"/>
        <end position="296"/>
    </location>
</feature>
<dbReference type="EMBL" id="JBHMAU010000025">
    <property type="protein sequence ID" value="MFB9775399.1"/>
    <property type="molecule type" value="Genomic_DNA"/>
</dbReference>
<dbReference type="InterPro" id="IPR012337">
    <property type="entry name" value="RNaseH-like_sf"/>
</dbReference>
<dbReference type="Pfam" id="PF00075">
    <property type="entry name" value="RNase_H"/>
    <property type="match status" value="1"/>
</dbReference>
<evidence type="ECO:0000313" key="3">
    <source>
        <dbReference type="Proteomes" id="UP001589707"/>
    </source>
</evidence>
<comment type="caution">
    <text evidence="2">The sequence shown here is derived from an EMBL/GenBank/DDBJ whole genome shotgun (WGS) entry which is preliminary data.</text>
</comment>